<comment type="catalytic activity">
    <reaction evidence="6">
        <text>[phosphate](n) + ATP = [phosphate](n+1) + ADP</text>
        <dbReference type="Rhea" id="RHEA:19573"/>
        <dbReference type="Rhea" id="RHEA-COMP:9859"/>
        <dbReference type="Rhea" id="RHEA-COMP:14280"/>
        <dbReference type="ChEBI" id="CHEBI:16838"/>
        <dbReference type="ChEBI" id="CHEBI:30616"/>
        <dbReference type="ChEBI" id="CHEBI:456216"/>
        <dbReference type="EC" id="2.7.4.1"/>
    </reaction>
</comment>
<comment type="function">
    <text evidence="6">Catalyzes the reversible transfer of the terminal phosphate of ATP to form a long-chain polyphosphate (polyP).</text>
</comment>
<dbReference type="PANTHER" id="PTHR30218:SF0">
    <property type="entry name" value="POLYPHOSPHATE KINASE"/>
    <property type="match status" value="1"/>
</dbReference>
<dbReference type="GO" id="GO:0006799">
    <property type="term" value="P:polyphosphate biosynthetic process"/>
    <property type="evidence" value="ECO:0007669"/>
    <property type="project" value="InterPro"/>
</dbReference>
<evidence type="ECO:0000256" key="7">
    <source>
        <dbReference type="SAM" id="Phobius"/>
    </source>
</evidence>
<dbReference type="InterPro" id="IPR041108">
    <property type="entry name" value="PP_kinase_C_1"/>
</dbReference>
<gene>
    <name evidence="12" type="primary">ppk1</name>
    <name evidence="12" type="ORF">LF543_01820</name>
</gene>
<proteinExistence type="inferred from homology"/>
<dbReference type="InterPro" id="IPR003414">
    <property type="entry name" value="PP_kinase"/>
</dbReference>
<comment type="similarity">
    <text evidence="6">Belongs to the polyphosphate kinase 1 (PPK1) family.</text>
</comment>
<dbReference type="SUPFAM" id="SSF140356">
    <property type="entry name" value="PPK N-terminal domain-like"/>
    <property type="match status" value="1"/>
</dbReference>
<dbReference type="EMBL" id="CP045562">
    <property type="protein sequence ID" value="QFX92382.1"/>
    <property type="molecule type" value="Genomic_DNA"/>
</dbReference>
<dbReference type="GO" id="GO:0005524">
    <property type="term" value="F:ATP binding"/>
    <property type="evidence" value="ECO:0007669"/>
    <property type="project" value="UniProtKB-KW"/>
</dbReference>
<keyword evidence="2 6" id="KW-0808">Transferase</keyword>
<evidence type="ECO:0000256" key="6">
    <source>
        <dbReference type="RuleBase" id="RU003800"/>
    </source>
</evidence>
<dbReference type="Pfam" id="PF17941">
    <property type="entry name" value="PP_kinase_C_1"/>
    <property type="match status" value="1"/>
</dbReference>
<dbReference type="Gene3D" id="3.30.1840.10">
    <property type="entry name" value="Polyphosphate kinase middle domain"/>
    <property type="match status" value="1"/>
</dbReference>
<evidence type="ECO:0000259" key="11">
    <source>
        <dbReference type="Pfam" id="PF17941"/>
    </source>
</evidence>
<keyword evidence="3" id="KW-0547">Nucleotide-binding</keyword>
<dbReference type="Gene3D" id="3.30.870.10">
    <property type="entry name" value="Endonuclease Chain A"/>
    <property type="match status" value="2"/>
</dbReference>
<dbReference type="GO" id="GO:0008976">
    <property type="term" value="F:polyphosphate kinase activity"/>
    <property type="evidence" value="ECO:0007669"/>
    <property type="project" value="UniProtKB-EC"/>
</dbReference>
<dbReference type="Gene3D" id="1.20.58.310">
    <property type="entry name" value="Polyphosphate kinase N-terminal domain"/>
    <property type="match status" value="1"/>
</dbReference>
<dbReference type="PIRSF" id="PIRSF015589">
    <property type="entry name" value="PP_kinase"/>
    <property type="match status" value="1"/>
</dbReference>
<keyword evidence="1 6" id="KW-0597">Phosphoprotein</keyword>
<keyword evidence="7" id="KW-1133">Transmembrane helix</keyword>
<sequence length="734" mass="84567">MKRNEEYVDSCYNRDLSWTLFNRRVINLATETVTPFLEKLKFLAIGSNNLDEFYSVRVPSIQGQMELSDNGVEKKSGLHYSQILNQIHTRNNENFQIQYHDYDKLNRELKEKDICSIESYEDLDDKQKNKANQYFIKNIQPELAFKEFDKNYTLKFLSNKQIAIGVLVKGDDKKVIRIIPVPLKFDRLVPVKSNGIDTYILLEDLINHNLKRLFNGKEITGTVVFRVTRDLDATLDVEKEDNNFETISRMRQYLVDREKGKVTRFEVEEFDGNTDDDFLRDFISKFNLGEDAIFKIPGPVDLTYLFEIVSKYSPDYPEYCYAKFNPRTWSDSESMLAYLDQKDLLIQYPYDSFSQFLQFLREAVESPKTVAIKQTLYRVSKHSEVVDLLAKAAQKGIKTTVVVELRARFDEKNNLKVTEKLKNAGVHVIFGKQDMKVHSKTCLVLTKEGEHPQGYIQVGTGNYNMQTAKGFVDLSFFTSKDDYVRDLSKFFDYLQAPDAAQPSYQVLSASPHQIQDQVIDGIQEVKESYLKTGKGAVFLKINSLTDVEVISAIYDAARVGVPFRLVVRGACCLKLGICGKKEKIVVSSIVGEFLEHSRIYGFFTNDDSKLWISSADLMTRNMDNRVELAAPILDPKLKKQLLNIIDIYAQDDVDGSFLKPDGQYFKFKHPKGKSAQQTFLRIIDDPKLNNKKHISKRHDIRINVKNGSNLKNDWTYISILVVTIIVVVAILLWW</sequence>
<dbReference type="NCBIfam" id="TIGR03705">
    <property type="entry name" value="poly_P_kin"/>
    <property type="match status" value="1"/>
</dbReference>
<evidence type="ECO:0000259" key="10">
    <source>
        <dbReference type="Pfam" id="PF13090"/>
    </source>
</evidence>
<comment type="PTM">
    <text evidence="6">An intermediate of this reaction is the autophosphorylated ppk in which a phosphate is covalently linked to a histidine residue through a N-P bond.</text>
</comment>
<evidence type="ECO:0000256" key="2">
    <source>
        <dbReference type="ARBA" id="ARBA00022679"/>
    </source>
</evidence>
<dbReference type="Pfam" id="PF02503">
    <property type="entry name" value="PP_kinase"/>
    <property type="match status" value="1"/>
</dbReference>
<evidence type="ECO:0000313" key="13">
    <source>
        <dbReference type="Proteomes" id="UP000327194"/>
    </source>
</evidence>
<evidence type="ECO:0000256" key="3">
    <source>
        <dbReference type="ARBA" id="ARBA00022741"/>
    </source>
</evidence>
<dbReference type="SUPFAM" id="SSF56024">
    <property type="entry name" value="Phospholipase D/nuclease"/>
    <property type="match status" value="2"/>
</dbReference>
<evidence type="ECO:0000259" key="9">
    <source>
        <dbReference type="Pfam" id="PF13089"/>
    </source>
</evidence>
<dbReference type="InterPro" id="IPR025200">
    <property type="entry name" value="PPK_C_dom2"/>
</dbReference>
<dbReference type="InterPro" id="IPR036830">
    <property type="entry name" value="PP_kinase_middle_dom_sf"/>
</dbReference>
<dbReference type="SUPFAM" id="SSF143724">
    <property type="entry name" value="PHP14-like"/>
    <property type="match status" value="1"/>
</dbReference>
<dbReference type="Pfam" id="PF13090">
    <property type="entry name" value="PP_kinase_C"/>
    <property type="match status" value="1"/>
</dbReference>
<evidence type="ECO:0000256" key="4">
    <source>
        <dbReference type="ARBA" id="ARBA00022777"/>
    </source>
</evidence>
<dbReference type="EC" id="2.7.4.1" evidence="6"/>
<accession>A0AAE6TW61</accession>
<keyword evidence="7" id="KW-0472">Membrane</keyword>
<feature type="domain" description="Polyphosphate kinase C-terminal" evidence="10">
    <location>
        <begin position="507"/>
        <end position="673"/>
    </location>
</feature>
<evidence type="ECO:0000259" key="8">
    <source>
        <dbReference type="Pfam" id="PF02503"/>
    </source>
</evidence>
<evidence type="ECO:0000313" key="12">
    <source>
        <dbReference type="EMBL" id="QFX92382.1"/>
    </source>
</evidence>
<feature type="domain" description="Polyphosphate kinase N-terminal" evidence="9">
    <location>
        <begin position="12"/>
        <end position="115"/>
    </location>
</feature>
<keyword evidence="4 12" id="KW-0418">Kinase</keyword>
<dbReference type="Pfam" id="PF13089">
    <property type="entry name" value="PP_kinase_N"/>
    <property type="match status" value="1"/>
</dbReference>
<reference evidence="12 13" key="1">
    <citation type="submission" date="2019-10" db="EMBL/GenBank/DDBJ databases">
        <title>Genome sequencing of Lactobacillus fructivorans.</title>
        <authorList>
            <person name="Kim K."/>
        </authorList>
    </citation>
    <scope>NUCLEOTIDE SEQUENCE [LARGE SCALE GENOMIC DNA]</scope>
    <source>
        <strain evidence="12 13">LF543</strain>
    </source>
</reference>
<keyword evidence="7" id="KW-0812">Transmembrane</keyword>
<protein>
    <recommendedName>
        <fullName evidence="6">Polyphosphate kinase</fullName>
        <ecNumber evidence="6">2.7.4.1</ecNumber>
    </recommendedName>
</protein>
<dbReference type="InterPro" id="IPR024953">
    <property type="entry name" value="PP_kinase_middle"/>
</dbReference>
<organism evidence="12 13">
    <name type="scientific">Fructilactobacillus fructivorans</name>
    <dbReference type="NCBI Taxonomy" id="1614"/>
    <lineage>
        <taxon>Bacteria</taxon>
        <taxon>Bacillati</taxon>
        <taxon>Bacillota</taxon>
        <taxon>Bacilli</taxon>
        <taxon>Lactobacillales</taxon>
        <taxon>Lactobacillaceae</taxon>
        <taxon>Fructilactobacillus</taxon>
    </lineage>
</organism>
<evidence type="ECO:0000256" key="1">
    <source>
        <dbReference type="ARBA" id="ARBA00022553"/>
    </source>
</evidence>
<feature type="transmembrane region" description="Helical" evidence="7">
    <location>
        <begin position="714"/>
        <end position="733"/>
    </location>
</feature>
<feature type="domain" description="Polyphosphate kinase C-terminal" evidence="11">
    <location>
        <begin position="335"/>
        <end position="496"/>
    </location>
</feature>
<dbReference type="InterPro" id="IPR036832">
    <property type="entry name" value="PPK_N_dom_sf"/>
</dbReference>
<evidence type="ECO:0000256" key="5">
    <source>
        <dbReference type="ARBA" id="ARBA00022840"/>
    </source>
</evidence>
<name>A0AAE6TW61_9LACO</name>
<dbReference type="KEGG" id="lfv:LF543_01820"/>
<dbReference type="RefSeq" id="WP_010022694.1">
    <property type="nucleotide sequence ID" value="NZ_AZDS01000005.1"/>
</dbReference>
<dbReference type="AlphaFoldDB" id="A0AAE6TW61"/>
<dbReference type="Proteomes" id="UP000327194">
    <property type="component" value="Chromosome"/>
</dbReference>
<dbReference type="InterPro" id="IPR025198">
    <property type="entry name" value="PPK_N_dom"/>
</dbReference>
<feature type="domain" description="Polyphosphate kinase middle" evidence="8">
    <location>
        <begin position="126"/>
        <end position="308"/>
    </location>
</feature>
<keyword evidence="5" id="KW-0067">ATP-binding</keyword>
<dbReference type="GO" id="GO:0009358">
    <property type="term" value="C:polyphosphate kinase complex"/>
    <property type="evidence" value="ECO:0007669"/>
    <property type="project" value="InterPro"/>
</dbReference>
<dbReference type="PANTHER" id="PTHR30218">
    <property type="entry name" value="POLYPHOSPHATE KINASE"/>
    <property type="match status" value="1"/>
</dbReference>